<dbReference type="InterPro" id="IPR001638">
    <property type="entry name" value="Solute-binding_3/MltF_N"/>
</dbReference>
<dbReference type="PANTHER" id="PTHR35936:SF17">
    <property type="entry name" value="ARGININE-BINDING EXTRACELLULAR PROTEIN ARTP"/>
    <property type="match status" value="1"/>
</dbReference>
<feature type="domain" description="Solute-binding protein family 3/N-terminal" evidence="3">
    <location>
        <begin position="46"/>
        <end position="276"/>
    </location>
</feature>
<dbReference type="AlphaFoldDB" id="A0A6P1YVF8"/>
<keyword evidence="1 2" id="KW-0732">Signal</keyword>
<proteinExistence type="predicted"/>
<name>A0A6P1YVF8_9HYPH</name>
<dbReference type="Proteomes" id="UP000464751">
    <property type="component" value="Chromosome"/>
</dbReference>
<evidence type="ECO:0000313" key="5">
    <source>
        <dbReference type="Proteomes" id="UP000464751"/>
    </source>
</evidence>
<protein>
    <submittedName>
        <fullName evidence="4">ABC transporter substrate-binding protein</fullName>
    </submittedName>
</protein>
<dbReference type="EMBL" id="CP048630">
    <property type="protein sequence ID" value="QIB35574.1"/>
    <property type="molecule type" value="Genomic_DNA"/>
</dbReference>
<reference evidence="4 5" key="1">
    <citation type="submission" date="2020-02" db="EMBL/GenBank/DDBJ databases">
        <authorList>
            <person name="Li G."/>
        </authorList>
    </citation>
    <scope>NUCLEOTIDE SEQUENCE [LARGE SCALE GENOMIC DNA]</scope>
    <source>
        <strain evidence="4 5">DSM 102029</strain>
    </source>
</reference>
<feature type="signal peptide" evidence="2">
    <location>
        <begin position="1"/>
        <end position="25"/>
    </location>
</feature>
<dbReference type="SUPFAM" id="SSF53850">
    <property type="entry name" value="Periplasmic binding protein-like II"/>
    <property type="match status" value="1"/>
</dbReference>
<accession>A0A6P1YVF8</accession>
<evidence type="ECO:0000256" key="1">
    <source>
        <dbReference type="ARBA" id="ARBA00022729"/>
    </source>
</evidence>
<dbReference type="SMART" id="SM00062">
    <property type="entry name" value="PBPb"/>
    <property type="match status" value="1"/>
</dbReference>
<gene>
    <name evidence="4" type="ORF">G3A50_19070</name>
</gene>
<dbReference type="Pfam" id="PF00497">
    <property type="entry name" value="SBP_bac_3"/>
    <property type="match status" value="1"/>
</dbReference>
<evidence type="ECO:0000259" key="3">
    <source>
        <dbReference type="SMART" id="SM00062"/>
    </source>
</evidence>
<dbReference type="CDD" id="cd01004">
    <property type="entry name" value="PBP2_MidA_like"/>
    <property type="match status" value="1"/>
</dbReference>
<evidence type="ECO:0000256" key="2">
    <source>
        <dbReference type="SAM" id="SignalP"/>
    </source>
</evidence>
<organism evidence="4 5">
    <name type="scientific">Ancylobacter pratisalsi</name>
    <dbReference type="NCBI Taxonomy" id="1745854"/>
    <lineage>
        <taxon>Bacteria</taxon>
        <taxon>Pseudomonadati</taxon>
        <taxon>Pseudomonadota</taxon>
        <taxon>Alphaproteobacteria</taxon>
        <taxon>Hyphomicrobiales</taxon>
        <taxon>Xanthobacteraceae</taxon>
        <taxon>Ancylobacter</taxon>
    </lineage>
</organism>
<keyword evidence="5" id="KW-1185">Reference proteome</keyword>
<dbReference type="Gene3D" id="3.40.190.10">
    <property type="entry name" value="Periplasmic binding protein-like II"/>
    <property type="match status" value="2"/>
</dbReference>
<evidence type="ECO:0000313" key="4">
    <source>
        <dbReference type="EMBL" id="QIB35574.1"/>
    </source>
</evidence>
<sequence length="287" mass="30505">MSVRLSLAAAATFAAGLLVASSAFAADPACEPDKVATKYPSLAGKTVTFGADPQTPPYVARDGMDMNKLSGIAVDMAKAVMDCAGVKYEFTLGAWSGILPAVSSGQIDAMWDDLYYKPDRAKNVDYVMYMGAGTGVLVPDGNPKKLESLADFCGKTVAYGVGSIEEAATLKQQETCKAEGKEPITTMPFQDLAAGLRLLESGRTDAMMWDLGYIDFMAKSNPGKFTRAFGIVSGFQIGVGVGKGKDDLVKAIYDGIRVIQADGTQKKIFAKYNTDPSLEIPAEIRTK</sequence>
<dbReference type="RefSeq" id="WP_163076714.1">
    <property type="nucleotide sequence ID" value="NZ_CP048630.1"/>
</dbReference>
<feature type="chain" id="PRO_5027074749" evidence="2">
    <location>
        <begin position="26"/>
        <end position="287"/>
    </location>
</feature>
<dbReference type="KEGG" id="apra:G3A50_19070"/>
<dbReference type="PANTHER" id="PTHR35936">
    <property type="entry name" value="MEMBRANE-BOUND LYTIC MUREIN TRANSGLYCOSYLASE F"/>
    <property type="match status" value="1"/>
</dbReference>